<protein>
    <submittedName>
        <fullName evidence="1">Uncharacterized protein</fullName>
    </submittedName>
</protein>
<evidence type="ECO:0000313" key="2">
    <source>
        <dbReference type="Proteomes" id="UP000198460"/>
    </source>
</evidence>
<dbReference type="EMBL" id="FXAN01000066">
    <property type="protein sequence ID" value="SMG01052.1"/>
    <property type="molecule type" value="Genomic_DNA"/>
</dbReference>
<name>A0A238H747_9BURK</name>
<dbReference type="RefSeq" id="WP_143757453.1">
    <property type="nucleotide sequence ID" value="NZ_FXAN01000066.1"/>
</dbReference>
<evidence type="ECO:0000313" key="1">
    <source>
        <dbReference type="EMBL" id="SMG01052.1"/>
    </source>
</evidence>
<proteinExistence type="predicted"/>
<accession>A0A238H747</accession>
<sequence>MTEKTTAPPLIGVAWFNEADYNDLLIIFKGQLQPTFQEWKRGAVNRVKEIERQGFAVVKVNIDPKTFPAWCAARRLEVDARARQIFAMEGAERRRRAPH</sequence>
<organism evidence="1 2">
    <name type="scientific">Burkholderia singularis</name>
    <dbReference type="NCBI Taxonomy" id="1503053"/>
    <lineage>
        <taxon>Bacteria</taxon>
        <taxon>Pseudomonadati</taxon>
        <taxon>Pseudomonadota</taxon>
        <taxon>Betaproteobacteria</taxon>
        <taxon>Burkholderiales</taxon>
        <taxon>Burkholderiaceae</taxon>
        <taxon>Burkholderia</taxon>
        <taxon>pseudomallei group</taxon>
    </lineage>
</organism>
<gene>
    <name evidence="1" type="ORF">BSIN_4038</name>
</gene>
<reference evidence="1 2" key="1">
    <citation type="submission" date="2017-04" db="EMBL/GenBank/DDBJ databases">
        <authorList>
            <person name="Afonso C.L."/>
            <person name="Miller P.J."/>
            <person name="Scott M.A."/>
            <person name="Spackman E."/>
            <person name="Goraichik I."/>
            <person name="Dimitrov K.M."/>
            <person name="Suarez D.L."/>
            <person name="Swayne D.E."/>
        </authorList>
    </citation>
    <scope>NUCLEOTIDE SEQUENCE [LARGE SCALE GENOMIC DNA]</scope>
    <source>
        <strain evidence="1">LMG 28154</strain>
    </source>
</reference>
<dbReference type="Proteomes" id="UP000198460">
    <property type="component" value="Unassembled WGS sequence"/>
</dbReference>
<dbReference type="AlphaFoldDB" id="A0A238H747"/>